<evidence type="ECO:0000313" key="3">
    <source>
        <dbReference type="Proteomes" id="UP001159405"/>
    </source>
</evidence>
<sequence>MAEDAESDIAIRFVDENDYREISAKAVEAESSSEEDEKVSASEEEAVTETESANEIQENVESSYSDDSSADEAKRRKSAGKPKPAPSSSTVTK</sequence>
<feature type="compositionally biased region" description="Acidic residues" evidence="1">
    <location>
        <begin position="31"/>
        <end position="48"/>
    </location>
</feature>
<evidence type="ECO:0000313" key="2">
    <source>
        <dbReference type="EMBL" id="CAH3145202.1"/>
    </source>
</evidence>
<dbReference type="Proteomes" id="UP001159405">
    <property type="component" value="Unassembled WGS sequence"/>
</dbReference>
<gene>
    <name evidence="2" type="ORF">PLOB_00044412</name>
</gene>
<evidence type="ECO:0000256" key="1">
    <source>
        <dbReference type="SAM" id="MobiDB-lite"/>
    </source>
</evidence>
<protein>
    <submittedName>
        <fullName evidence="2">Uncharacterized protein</fullName>
    </submittedName>
</protein>
<name>A0ABN8PNB2_9CNID</name>
<feature type="region of interest" description="Disordered" evidence="1">
    <location>
        <begin position="26"/>
        <end position="93"/>
    </location>
</feature>
<dbReference type="EMBL" id="CALNXK010000075">
    <property type="protein sequence ID" value="CAH3145202.1"/>
    <property type="molecule type" value="Genomic_DNA"/>
</dbReference>
<proteinExistence type="predicted"/>
<comment type="caution">
    <text evidence="2">The sequence shown here is derived from an EMBL/GenBank/DDBJ whole genome shotgun (WGS) entry which is preliminary data.</text>
</comment>
<keyword evidence="3" id="KW-1185">Reference proteome</keyword>
<accession>A0ABN8PNB2</accession>
<organism evidence="2 3">
    <name type="scientific">Porites lobata</name>
    <dbReference type="NCBI Taxonomy" id="104759"/>
    <lineage>
        <taxon>Eukaryota</taxon>
        <taxon>Metazoa</taxon>
        <taxon>Cnidaria</taxon>
        <taxon>Anthozoa</taxon>
        <taxon>Hexacorallia</taxon>
        <taxon>Scleractinia</taxon>
        <taxon>Fungiina</taxon>
        <taxon>Poritidae</taxon>
        <taxon>Porites</taxon>
    </lineage>
</organism>
<reference evidence="2 3" key="1">
    <citation type="submission" date="2022-05" db="EMBL/GenBank/DDBJ databases">
        <authorList>
            <consortium name="Genoscope - CEA"/>
            <person name="William W."/>
        </authorList>
    </citation>
    <scope>NUCLEOTIDE SEQUENCE [LARGE SCALE GENOMIC DNA]</scope>
</reference>